<protein>
    <submittedName>
        <fullName evidence="8">BglG family transcription antiterminator</fullName>
    </submittedName>
</protein>
<evidence type="ECO:0000313" key="9">
    <source>
        <dbReference type="Proteomes" id="UP001580346"/>
    </source>
</evidence>
<dbReference type="Gene3D" id="3.40.50.2300">
    <property type="match status" value="1"/>
</dbReference>
<dbReference type="RefSeq" id="WP_375355814.1">
    <property type="nucleotide sequence ID" value="NZ_JBHHMI010000010.1"/>
</dbReference>
<dbReference type="PROSITE" id="PS51372">
    <property type="entry name" value="PRD_2"/>
    <property type="match status" value="1"/>
</dbReference>
<gene>
    <name evidence="8" type="ORF">ACE41H_13610</name>
</gene>
<evidence type="ECO:0000313" key="8">
    <source>
        <dbReference type="EMBL" id="MFB5267812.1"/>
    </source>
</evidence>
<dbReference type="InterPro" id="IPR013011">
    <property type="entry name" value="PTS_EIIB_2"/>
</dbReference>
<keyword evidence="2" id="KW-0677">Repeat</keyword>
<evidence type="ECO:0000259" key="7">
    <source>
        <dbReference type="PROSITE" id="PS51372"/>
    </source>
</evidence>
<evidence type="ECO:0000256" key="2">
    <source>
        <dbReference type="ARBA" id="ARBA00022737"/>
    </source>
</evidence>
<keyword evidence="5" id="KW-0804">Transcription</keyword>
<sequence length="643" mass="72042">MTMVTRTRALLKKILYTPNPVRIKDCASEFGVSERTIKYDIESIRMWLAGEGVEIKSKPSTGIWIECPEEERDHLLRKMDADKDHTVLSQQERIQYVTMELLLRDEETTIGRIASHLGITRNTALSDVAQAELLLQEWHLQLERSRKGVKIIGSGAQKRLMLEQLVYHLLDGSDMLQIVQGAASRQKPRIHFTPILEQFLQPAGDLNAVFAAVGDLAEETEHSIGVLLSDQAVIGIFIRLCIVISSGGVGEAFREDNRTPGNEAEVFGIFKQVLSGFFHKSGKEITDQDIWFICLQAVSRIPVTEDSRAGRELLLPDALVITRRLIEAVSRSMDPALARDPDLFSHLLDHTSRKLTQYSYGIVEPNPMLQDIISAYRGMFEAVKSASIEVYGPYRIYLTDSDIGYIVVYFQLAYERLNEQRSIRGLVVCGTGKGTSRLLKAVIEKQIPNLRIDGSCSVMELNKTLREGEYDLVVSVFPVEVPVSSVVVSPIPGKRDFAAIQEKVASIAPAKADTLPTSVNPPPPSTGEIEDPEALQSWFQELVFRGFELGRQIADELGGHLTPDRLEGLKMHLIFMMQRIALHTQYEDQSVILAATPPQTDRERLLRILEQRGLKVSEAELLAILKYLEQPPESTFSGSFSYD</sequence>
<dbReference type="InterPro" id="IPR007737">
    <property type="entry name" value="Mga_HTH"/>
</dbReference>
<keyword evidence="3" id="KW-0805">Transcription regulation</keyword>
<dbReference type="SUPFAM" id="SSF52794">
    <property type="entry name" value="PTS system IIB component-like"/>
    <property type="match status" value="1"/>
</dbReference>
<dbReference type="InterPro" id="IPR036634">
    <property type="entry name" value="PRD_sf"/>
</dbReference>
<organism evidence="8 9">
    <name type="scientific">Paenibacillus enshidis</name>
    <dbReference type="NCBI Taxonomy" id="1458439"/>
    <lineage>
        <taxon>Bacteria</taxon>
        <taxon>Bacillati</taxon>
        <taxon>Bacillota</taxon>
        <taxon>Bacilli</taxon>
        <taxon>Bacillales</taxon>
        <taxon>Paenibacillaceae</taxon>
        <taxon>Paenibacillus</taxon>
    </lineage>
</organism>
<feature type="domain" description="PTS EIIB type-2" evidence="6">
    <location>
        <begin position="423"/>
        <end position="512"/>
    </location>
</feature>
<evidence type="ECO:0000256" key="3">
    <source>
        <dbReference type="ARBA" id="ARBA00023015"/>
    </source>
</evidence>
<dbReference type="Pfam" id="PF08279">
    <property type="entry name" value="HTH_11"/>
    <property type="match status" value="1"/>
</dbReference>
<accession>A0ABV5AUC7</accession>
<keyword evidence="4" id="KW-0010">Activator</keyword>
<evidence type="ECO:0000256" key="4">
    <source>
        <dbReference type="ARBA" id="ARBA00023159"/>
    </source>
</evidence>
<dbReference type="Pfam" id="PF00874">
    <property type="entry name" value="PRD"/>
    <property type="match status" value="1"/>
</dbReference>
<proteinExistence type="predicted"/>
<keyword evidence="9" id="KW-1185">Reference proteome</keyword>
<dbReference type="InterPro" id="IPR013196">
    <property type="entry name" value="HTH_11"/>
</dbReference>
<name>A0ABV5AUC7_9BACL</name>
<dbReference type="Gene3D" id="1.10.1790.10">
    <property type="entry name" value="PRD domain"/>
    <property type="match status" value="1"/>
</dbReference>
<dbReference type="PROSITE" id="PS51099">
    <property type="entry name" value="PTS_EIIB_TYPE_2"/>
    <property type="match status" value="1"/>
</dbReference>
<dbReference type="InterPro" id="IPR050661">
    <property type="entry name" value="BglG_antiterminators"/>
</dbReference>
<dbReference type="Pfam" id="PF05043">
    <property type="entry name" value="Mga"/>
    <property type="match status" value="1"/>
</dbReference>
<evidence type="ECO:0000256" key="1">
    <source>
        <dbReference type="ARBA" id="ARBA00022679"/>
    </source>
</evidence>
<keyword evidence="1" id="KW-0808">Transferase</keyword>
<dbReference type="PANTHER" id="PTHR30185">
    <property type="entry name" value="CRYPTIC BETA-GLUCOSIDE BGL OPERON ANTITERMINATOR"/>
    <property type="match status" value="1"/>
</dbReference>
<dbReference type="InterPro" id="IPR011608">
    <property type="entry name" value="PRD"/>
</dbReference>
<dbReference type="InterPro" id="IPR036095">
    <property type="entry name" value="PTS_EIIB-like_sf"/>
</dbReference>
<evidence type="ECO:0000256" key="5">
    <source>
        <dbReference type="ARBA" id="ARBA00023163"/>
    </source>
</evidence>
<dbReference type="SUPFAM" id="SSF63520">
    <property type="entry name" value="PTS-regulatory domain, PRD"/>
    <property type="match status" value="1"/>
</dbReference>
<dbReference type="EMBL" id="JBHHMI010000010">
    <property type="protein sequence ID" value="MFB5267812.1"/>
    <property type="molecule type" value="Genomic_DNA"/>
</dbReference>
<dbReference type="Proteomes" id="UP001580346">
    <property type="component" value="Unassembled WGS sequence"/>
</dbReference>
<feature type="domain" description="PRD" evidence="7">
    <location>
        <begin position="313"/>
        <end position="420"/>
    </location>
</feature>
<reference evidence="8 9" key="1">
    <citation type="submission" date="2024-09" db="EMBL/GenBank/DDBJ databases">
        <title>Paenibacillus zeirhizospherea sp. nov., isolated from surface of the maize (Zea mays) roots in a horticulture field, Hungary.</title>
        <authorList>
            <person name="Marton D."/>
            <person name="Farkas M."/>
            <person name="Bedics A."/>
            <person name="Toth E."/>
            <person name="Tancsics A."/>
            <person name="Boka K."/>
            <person name="Maroti G."/>
            <person name="Kriszt B."/>
            <person name="Cserhati M."/>
        </authorList>
    </citation>
    <scope>NUCLEOTIDE SEQUENCE [LARGE SCALE GENOMIC DNA]</scope>
    <source>
        <strain evidence="8 9">KCTC 33519</strain>
    </source>
</reference>
<dbReference type="PANTHER" id="PTHR30185:SF18">
    <property type="entry name" value="TRANSCRIPTIONAL REGULATOR MTLR"/>
    <property type="match status" value="1"/>
</dbReference>
<evidence type="ECO:0000259" key="6">
    <source>
        <dbReference type="PROSITE" id="PS51099"/>
    </source>
</evidence>
<dbReference type="Gene3D" id="1.10.10.10">
    <property type="entry name" value="Winged helix-like DNA-binding domain superfamily/Winged helix DNA-binding domain"/>
    <property type="match status" value="1"/>
</dbReference>
<dbReference type="InterPro" id="IPR036388">
    <property type="entry name" value="WH-like_DNA-bd_sf"/>
</dbReference>
<comment type="caution">
    <text evidence="8">The sequence shown here is derived from an EMBL/GenBank/DDBJ whole genome shotgun (WGS) entry which is preliminary data.</text>
</comment>